<organism evidence="2 3">
    <name type="scientific">Laccaria amethystina LaAM-08-1</name>
    <dbReference type="NCBI Taxonomy" id="1095629"/>
    <lineage>
        <taxon>Eukaryota</taxon>
        <taxon>Fungi</taxon>
        <taxon>Dikarya</taxon>
        <taxon>Basidiomycota</taxon>
        <taxon>Agaricomycotina</taxon>
        <taxon>Agaricomycetes</taxon>
        <taxon>Agaricomycetidae</taxon>
        <taxon>Agaricales</taxon>
        <taxon>Agaricineae</taxon>
        <taxon>Hydnangiaceae</taxon>
        <taxon>Laccaria</taxon>
    </lineage>
</organism>
<evidence type="ECO:0000256" key="1">
    <source>
        <dbReference type="SAM" id="MobiDB-lite"/>
    </source>
</evidence>
<dbReference type="Proteomes" id="UP000054477">
    <property type="component" value="Unassembled WGS sequence"/>
</dbReference>
<proteinExistence type="predicted"/>
<sequence>MVSMVHSSDDVQVWTWHIIQTSSLCHAADLCSQSPPLSMTPVPTAMSPSPPLPIATTTHDLHDTPSLGQVTSPSGSTSTRTCGEDPPPPNTNGNEGSSPPHTHGNEGPRQ</sequence>
<dbReference type="EMBL" id="KN839018">
    <property type="protein sequence ID" value="KIJ91355.1"/>
    <property type="molecule type" value="Genomic_DNA"/>
</dbReference>
<dbReference type="HOGENOM" id="CLU_2171489_0_0_1"/>
<reference evidence="3" key="2">
    <citation type="submission" date="2015-01" db="EMBL/GenBank/DDBJ databases">
        <title>Evolutionary Origins and Diversification of the Mycorrhizal Mutualists.</title>
        <authorList>
            <consortium name="DOE Joint Genome Institute"/>
            <consortium name="Mycorrhizal Genomics Consortium"/>
            <person name="Kohler A."/>
            <person name="Kuo A."/>
            <person name="Nagy L.G."/>
            <person name="Floudas D."/>
            <person name="Copeland A."/>
            <person name="Barry K.W."/>
            <person name="Cichocki N."/>
            <person name="Veneault-Fourrey C."/>
            <person name="LaButti K."/>
            <person name="Lindquist E.A."/>
            <person name="Lipzen A."/>
            <person name="Lundell T."/>
            <person name="Morin E."/>
            <person name="Murat C."/>
            <person name="Riley R."/>
            <person name="Ohm R."/>
            <person name="Sun H."/>
            <person name="Tunlid A."/>
            <person name="Henrissat B."/>
            <person name="Grigoriev I.V."/>
            <person name="Hibbett D.S."/>
            <person name="Martin F."/>
        </authorList>
    </citation>
    <scope>NUCLEOTIDE SEQUENCE [LARGE SCALE GENOMIC DNA]</scope>
    <source>
        <strain evidence="3">LaAM-08-1</strain>
    </source>
</reference>
<feature type="region of interest" description="Disordered" evidence="1">
    <location>
        <begin position="30"/>
        <end position="110"/>
    </location>
</feature>
<name>A0A0C9WMS2_9AGAR</name>
<reference evidence="2 3" key="1">
    <citation type="submission" date="2014-04" db="EMBL/GenBank/DDBJ databases">
        <authorList>
            <consortium name="DOE Joint Genome Institute"/>
            <person name="Kuo A."/>
            <person name="Kohler A."/>
            <person name="Nagy L.G."/>
            <person name="Floudas D."/>
            <person name="Copeland A."/>
            <person name="Barry K.W."/>
            <person name="Cichocki N."/>
            <person name="Veneault-Fourrey C."/>
            <person name="LaButti K."/>
            <person name="Lindquist E.A."/>
            <person name="Lipzen A."/>
            <person name="Lundell T."/>
            <person name="Morin E."/>
            <person name="Murat C."/>
            <person name="Sun H."/>
            <person name="Tunlid A."/>
            <person name="Henrissat B."/>
            <person name="Grigoriev I.V."/>
            <person name="Hibbett D.S."/>
            <person name="Martin F."/>
            <person name="Nordberg H.P."/>
            <person name="Cantor M.N."/>
            <person name="Hua S.X."/>
        </authorList>
    </citation>
    <scope>NUCLEOTIDE SEQUENCE [LARGE SCALE GENOMIC DNA]</scope>
    <source>
        <strain evidence="2 3">LaAM-08-1</strain>
    </source>
</reference>
<dbReference type="AlphaFoldDB" id="A0A0C9WMS2"/>
<feature type="compositionally biased region" description="Polar residues" evidence="1">
    <location>
        <begin position="66"/>
        <end position="81"/>
    </location>
</feature>
<gene>
    <name evidence="2" type="ORF">K443DRAFT_14460</name>
</gene>
<evidence type="ECO:0000313" key="3">
    <source>
        <dbReference type="Proteomes" id="UP000054477"/>
    </source>
</evidence>
<protein>
    <submittedName>
        <fullName evidence="2">Uncharacterized protein</fullName>
    </submittedName>
</protein>
<evidence type="ECO:0000313" key="2">
    <source>
        <dbReference type="EMBL" id="KIJ91355.1"/>
    </source>
</evidence>
<keyword evidence="3" id="KW-1185">Reference proteome</keyword>
<accession>A0A0C9WMS2</accession>
<feature type="compositionally biased region" description="Polar residues" evidence="1">
    <location>
        <begin position="91"/>
        <end position="100"/>
    </location>
</feature>